<dbReference type="RefSeq" id="WP_203856871.1">
    <property type="nucleotide sequence ID" value="NZ_BAAAZQ010000019.1"/>
</dbReference>
<sequence>MRLKKAMILGALAGALTMASLVITAPASAAEAPDDTRGTAITTGLPTAPTPSPTRVDSLPAEGPSVLIGSRPCWLAYVDDVWIAYGAGTIFDCQAFSGSGFDPAHIAGVHSVSTGVWSCIIYFTQPDGSLWSYDLPAGGNFKLPYINMVGITIR</sequence>
<keyword evidence="4" id="KW-1185">Reference proteome</keyword>
<comment type="caution">
    <text evidence="3">The sequence shown here is derived from an EMBL/GenBank/DDBJ whole genome shotgun (WGS) entry which is preliminary data.</text>
</comment>
<accession>A0ABQ4EM39</accession>
<protein>
    <recommendedName>
        <fullName evidence="5">Secreted protein</fullName>
    </recommendedName>
</protein>
<feature type="region of interest" description="Disordered" evidence="1">
    <location>
        <begin position="32"/>
        <end position="56"/>
    </location>
</feature>
<feature type="signal peptide" evidence="2">
    <location>
        <begin position="1"/>
        <end position="29"/>
    </location>
</feature>
<dbReference type="EMBL" id="BONX01000009">
    <property type="protein sequence ID" value="GIG95267.1"/>
    <property type="molecule type" value="Genomic_DNA"/>
</dbReference>
<evidence type="ECO:0000313" key="4">
    <source>
        <dbReference type="Proteomes" id="UP000621500"/>
    </source>
</evidence>
<dbReference type="Proteomes" id="UP000621500">
    <property type="component" value="Unassembled WGS sequence"/>
</dbReference>
<evidence type="ECO:0000256" key="2">
    <source>
        <dbReference type="SAM" id="SignalP"/>
    </source>
</evidence>
<reference evidence="3 4" key="1">
    <citation type="submission" date="2021-01" db="EMBL/GenBank/DDBJ databases">
        <title>Whole genome shotgun sequence of Plantactinospora mayteni NBRC 109088.</title>
        <authorList>
            <person name="Komaki H."/>
            <person name="Tamura T."/>
        </authorList>
    </citation>
    <scope>NUCLEOTIDE SEQUENCE [LARGE SCALE GENOMIC DNA]</scope>
    <source>
        <strain evidence="3 4">NBRC 109088</strain>
    </source>
</reference>
<keyword evidence="2" id="KW-0732">Signal</keyword>
<evidence type="ECO:0000256" key="1">
    <source>
        <dbReference type="SAM" id="MobiDB-lite"/>
    </source>
</evidence>
<evidence type="ECO:0008006" key="5">
    <source>
        <dbReference type="Google" id="ProtNLM"/>
    </source>
</evidence>
<feature type="chain" id="PRO_5046181918" description="Secreted protein" evidence="2">
    <location>
        <begin position="30"/>
        <end position="154"/>
    </location>
</feature>
<gene>
    <name evidence="3" type="ORF">Pma05_18400</name>
</gene>
<evidence type="ECO:0000313" key="3">
    <source>
        <dbReference type="EMBL" id="GIG95267.1"/>
    </source>
</evidence>
<organism evidence="3 4">
    <name type="scientific">Plantactinospora mayteni</name>
    <dbReference type="NCBI Taxonomy" id="566021"/>
    <lineage>
        <taxon>Bacteria</taxon>
        <taxon>Bacillati</taxon>
        <taxon>Actinomycetota</taxon>
        <taxon>Actinomycetes</taxon>
        <taxon>Micromonosporales</taxon>
        <taxon>Micromonosporaceae</taxon>
        <taxon>Plantactinospora</taxon>
    </lineage>
</organism>
<proteinExistence type="predicted"/>
<name>A0ABQ4EM39_9ACTN</name>